<proteinExistence type="inferred from homology"/>
<dbReference type="Proteomes" id="UP000272706">
    <property type="component" value="Unassembled WGS sequence"/>
</dbReference>
<dbReference type="Pfam" id="PF01510">
    <property type="entry name" value="Amidase_2"/>
    <property type="match status" value="1"/>
</dbReference>
<dbReference type="InterPro" id="IPR036365">
    <property type="entry name" value="PGBD-like_sf"/>
</dbReference>
<dbReference type="AlphaFoldDB" id="A0A3A5L6I9"/>
<dbReference type="OrthoDB" id="9794842at2"/>
<comment type="catalytic activity">
    <reaction evidence="1">
        <text>Hydrolyzes the link between N-acetylmuramoyl residues and L-amino acid residues in certain cell-wall glycopeptides.</text>
        <dbReference type="EC" id="3.5.1.28"/>
    </reaction>
</comment>
<dbReference type="InterPro" id="IPR036505">
    <property type="entry name" value="Amidase/PGRP_sf"/>
</dbReference>
<evidence type="ECO:0000256" key="3">
    <source>
        <dbReference type="ARBA" id="ARBA00011901"/>
    </source>
</evidence>
<keyword evidence="5" id="KW-0961">Cell wall biogenesis/degradation</keyword>
<evidence type="ECO:0000313" key="8">
    <source>
        <dbReference type="EMBL" id="RJT41761.1"/>
    </source>
</evidence>
<dbReference type="EMBL" id="QZWZ01000002">
    <property type="protein sequence ID" value="RJT41761.1"/>
    <property type="molecule type" value="Genomic_DNA"/>
</dbReference>
<comment type="caution">
    <text evidence="8">The sequence shown here is derived from an EMBL/GenBank/DDBJ whole genome shotgun (WGS) entry which is preliminary data.</text>
</comment>
<feature type="region of interest" description="Disordered" evidence="6">
    <location>
        <begin position="1"/>
        <end position="20"/>
    </location>
</feature>
<evidence type="ECO:0000259" key="7">
    <source>
        <dbReference type="SMART" id="SM00644"/>
    </source>
</evidence>
<dbReference type="SUPFAM" id="SSF47090">
    <property type="entry name" value="PGBD-like"/>
    <property type="match status" value="1"/>
</dbReference>
<evidence type="ECO:0000256" key="6">
    <source>
        <dbReference type="SAM" id="MobiDB-lite"/>
    </source>
</evidence>
<dbReference type="InterPro" id="IPR036366">
    <property type="entry name" value="PGBDSf"/>
</dbReference>
<reference evidence="8 9" key="1">
    <citation type="submission" date="2018-09" db="EMBL/GenBank/DDBJ databases">
        <title>Mesorhizobium carmichaelinearum sp. nov. isolated from Carmichaelinea spp. root nodules in New Zealand.</title>
        <authorList>
            <person name="De Meyer S.E."/>
        </authorList>
    </citation>
    <scope>NUCLEOTIDE SEQUENCE [LARGE SCALE GENOMIC DNA]</scope>
    <source>
        <strain evidence="8 9">ICMP19557</strain>
    </source>
</reference>
<accession>A0A3A5L6I9</accession>
<dbReference type="GO" id="GO:0009253">
    <property type="term" value="P:peptidoglycan catabolic process"/>
    <property type="evidence" value="ECO:0007669"/>
    <property type="project" value="InterPro"/>
</dbReference>
<dbReference type="SUPFAM" id="SSF55846">
    <property type="entry name" value="N-acetylmuramoyl-L-alanine amidase-like"/>
    <property type="match status" value="1"/>
</dbReference>
<dbReference type="PANTHER" id="PTHR30417">
    <property type="entry name" value="N-ACETYLMURAMOYL-L-ALANINE AMIDASE AMID"/>
    <property type="match status" value="1"/>
</dbReference>
<evidence type="ECO:0000256" key="1">
    <source>
        <dbReference type="ARBA" id="ARBA00001561"/>
    </source>
</evidence>
<comment type="similarity">
    <text evidence="2">Belongs to the N-acetylmuramoyl-L-alanine amidase 2 family.</text>
</comment>
<evidence type="ECO:0000313" key="9">
    <source>
        <dbReference type="Proteomes" id="UP000272706"/>
    </source>
</evidence>
<name>A0A3A5L6I9_9HYPH</name>
<dbReference type="GO" id="GO:0009254">
    <property type="term" value="P:peptidoglycan turnover"/>
    <property type="evidence" value="ECO:0007669"/>
    <property type="project" value="TreeGrafter"/>
</dbReference>
<dbReference type="EC" id="3.5.1.28" evidence="3"/>
<feature type="domain" description="N-acetylmuramoyl-L-alanine amidase" evidence="7">
    <location>
        <begin position="16"/>
        <end position="153"/>
    </location>
</feature>
<evidence type="ECO:0000256" key="4">
    <source>
        <dbReference type="ARBA" id="ARBA00022801"/>
    </source>
</evidence>
<keyword evidence="9" id="KW-1185">Reference proteome</keyword>
<protein>
    <recommendedName>
        <fullName evidence="3">N-acetylmuramoyl-L-alanine amidase</fullName>
        <ecNumber evidence="3">3.5.1.28</ecNumber>
    </recommendedName>
</protein>
<sequence length="255" mass="27543">MSSFLPDEPSAEVRVSPNFGPRRDTLKPNMIVLHYTGMATGPGAEAWLCDPASEVSAHYLVHEDGRIVQMVRESDRAWHAGKGSWFGRTDINSCSVGIEIVNSGHSLGYPAFPRRQIDAVIGLCAGIVQRHFIPAQRVLAHSDVAPGRKIDPGEKFPWKALFAAGVGHLVPAAPVRRGAVLKAGDMGPEVEALQSMLAVYGYGVEVSGVFDRQTGIVVEAFQRHFRPRLVDGVADGSTIRTLQRLLASAKAILSK</sequence>
<dbReference type="Gene3D" id="3.40.80.10">
    <property type="entry name" value="Peptidoglycan recognition protein-like"/>
    <property type="match status" value="1"/>
</dbReference>
<organism evidence="8 9">
    <name type="scientific">Mesorhizobium waimense</name>
    <dbReference type="NCBI Taxonomy" id="1300307"/>
    <lineage>
        <taxon>Bacteria</taxon>
        <taxon>Pseudomonadati</taxon>
        <taxon>Pseudomonadota</taxon>
        <taxon>Alphaproteobacteria</taxon>
        <taxon>Hyphomicrobiales</taxon>
        <taxon>Phyllobacteriaceae</taxon>
        <taxon>Mesorhizobium</taxon>
    </lineage>
</organism>
<dbReference type="InterPro" id="IPR002502">
    <property type="entry name" value="Amidase_domain"/>
</dbReference>
<gene>
    <name evidence="8" type="ORF">D3227_03395</name>
</gene>
<dbReference type="GO" id="GO:0008745">
    <property type="term" value="F:N-acetylmuramoyl-L-alanine amidase activity"/>
    <property type="evidence" value="ECO:0007669"/>
    <property type="project" value="UniProtKB-EC"/>
</dbReference>
<evidence type="ECO:0000256" key="5">
    <source>
        <dbReference type="ARBA" id="ARBA00023316"/>
    </source>
</evidence>
<dbReference type="SMART" id="SM00644">
    <property type="entry name" value="Ami_2"/>
    <property type="match status" value="1"/>
</dbReference>
<dbReference type="Pfam" id="PF01471">
    <property type="entry name" value="PG_binding_1"/>
    <property type="match status" value="1"/>
</dbReference>
<dbReference type="RefSeq" id="WP_120012523.1">
    <property type="nucleotide sequence ID" value="NZ_QZWZ01000002.1"/>
</dbReference>
<evidence type="ECO:0000256" key="2">
    <source>
        <dbReference type="ARBA" id="ARBA00007553"/>
    </source>
</evidence>
<dbReference type="CDD" id="cd06583">
    <property type="entry name" value="PGRP"/>
    <property type="match status" value="1"/>
</dbReference>
<dbReference type="GO" id="GO:0071555">
    <property type="term" value="P:cell wall organization"/>
    <property type="evidence" value="ECO:0007669"/>
    <property type="project" value="UniProtKB-KW"/>
</dbReference>
<dbReference type="InterPro" id="IPR002477">
    <property type="entry name" value="Peptidoglycan-bd-like"/>
</dbReference>
<keyword evidence="4" id="KW-0378">Hydrolase</keyword>
<dbReference type="Gene3D" id="1.10.101.10">
    <property type="entry name" value="PGBD-like superfamily/PGBD"/>
    <property type="match status" value="1"/>
</dbReference>
<dbReference type="GO" id="GO:0019867">
    <property type="term" value="C:outer membrane"/>
    <property type="evidence" value="ECO:0007669"/>
    <property type="project" value="TreeGrafter"/>
</dbReference>
<dbReference type="InterPro" id="IPR051206">
    <property type="entry name" value="NAMLAA_amidase_2"/>
</dbReference>
<dbReference type="PANTHER" id="PTHR30417:SF1">
    <property type="entry name" value="N-ACETYLMURAMOYL-L-ALANINE AMIDASE AMID"/>
    <property type="match status" value="1"/>
</dbReference>